<name>B3PDE4_CELJU</name>
<feature type="chain" id="PRO_5002796423" description="Sugar phosphate isomerase/epimerase" evidence="1">
    <location>
        <begin position="29"/>
        <end position="291"/>
    </location>
</feature>
<accession>B3PDE4</accession>
<keyword evidence="1" id="KW-0732">Signal</keyword>
<evidence type="ECO:0000313" key="3">
    <source>
        <dbReference type="Proteomes" id="UP000001036"/>
    </source>
</evidence>
<protein>
    <recommendedName>
        <fullName evidence="4">Sugar phosphate isomerase/epimerase</fullName>
    </recommendedName>
</protein>
<dbReference type="SUPFAM" id="SSF51658">
    <property type="entry name" value="Xylose isomerase-like"/>
    <property type="match status" value="1"/>
</dbReference>
<dbReference type="EMBL" id="CP000934">
    <property type="protein sequence ID" value="ACE86339.1"/>
    <property type="molecule type" value="Genomic_DNA"/>
</dbReference>
<dbReference type="Gene3D" id="3.20.20.150">
    <property type="entry name" value="Divalent-metal-dependent TIM barrel enzymes"/>
    <property type="match status" value="1"/>
</dbReference>
<organism evidence="2 3">
    <name type="scientific">Cellvibrio japonicus (strain Ueda107)</name>
    <name type="common">Pseudomonas fluorescens subsp. cellulosa</name>
    <dbReference type="NCBI Taxonomy" id="498211"/>
    <lineage>
        <taxon>Bacteria</taxon>
        <taxon>Pseudomonadati</taxon>
        <taxon>Pseudomonadota</taxon>
        <taxon>Gammaproteobacteria</taxon>
        <taxon>Cellvibrionales</taxon>
        <taxon>Cellvibrionaceae</taxon>
        <taxon>Cellvibrio</taxon>
    </lineage>
</organism>
<sequence length="291" mass="31441">MTLKKQLQIIGMAGLLSSSIALSTGVLAAAPAPTSPQLSVQLWSVKDDVTADFEGTLTKLAAMGFQGVEFAGTFGKYADDPKGLKTFLDKLGLKASGAHVPFEKLNDANFEATVAFYKAIDCHYLIIPMDKRAFTAEGAKEVAAELQLIQEKLAPHGMHTGYHNHKEEMLGEQGKTPWDVIGQGTSKAVILQQDVGWTEVAGKDPIDVIKAYPGRTLTTHYKASAPAEGNSEHPIIGQDTTDWKALINANKTWGGTLWLVVEQESYPEGMTPMQSVEASLKGLQRIIADMQ</sequence>
<keyword evidence="3" id="KW-1185">Reference proteome</keyword>
<dbReference type="AlphaFoldDB" id="B3PDE4"/>
<dbReference type="InterPro" id="IPR050312">
    <property type="entry name" value="IolE/XylAMocC-like"/>
</dbReference>
<dbReference type="OrthoDB" id="6258928at2"/>
<reference evidence="2 3" key="1">
    <citation type="journal article" date="2008" name="J. Bacteriol.">
        <title>Insights into plant cell wall degradation from the genome sequence of the soil bacterium Cellvibrio japonicus.</title>
        <authorList>
            <person name="Deboy R.T."/>
            <person name="Mongodin E.F."/>
            <person name="Fouts D.E."/>
            <person name="Tailford L.E."/>
            <person name="Khouri H."/>
            <person name="Emerson J.B."/>
            <person name="Mohamoud Y."/>
            <person name="Watkins K."/>
            <person name="Henrissat B."/>
            <person name="Gilbert H.J."/>
            <person name="Nelson K.E."/>
        </authorList>
    </citation>
    <scope>NUCLEOTIDE SEQUENCE [LARGE SCALE GENOMIC DNA]</scope>
    <source>
        <strain evidence="2 3">Ueda107</strain>
    </source>
</reference>
<evidence type="ECO:0000313" key="2">
    <source>
        <dbReference type="EMBL" id="ACE86339.1"/>
    </source>
</evidence>
<evidence type="ECO:0000256" key="1">
    <source>
        <dbReference type="SAM" id="SignalP"/>
    </source>
</evidence>
<dbReference type="PANTHER" id="PTHR12110:SF41">
    <property type="entry name" value="INOSOSE DEHYDRATASE"/>
    <property type="match status" value="1"/>
</dbReference>
<dbReference type="KEGG" id="cja:CJA_3102"/>
<dbReference type="STRING" id="498211.CJA_3102"/>
<proteinExistence type="predicted"/>
<dbReference type="HOGENOM" id="CLU_059523_1_2_6"/>
<dbReference type="InterPro" id="IPR036237">
    <property type="entry name" value="Xyl_isomerase-like_sf"/>
</dbReference>
<dbReference type="PANTHER" id="PTHR12110">
    <property type="entry name" value="HYDROXYPYRUVATE ISOMERASE"/>
    <property type="match status" value="1"/>
</dbReference>
<feature type="signal peptide" evidence="1">
    <location>
        <begin position="1"/>
        <end position="28"/>
    </location>
</feature>
<dbReference type="eggNOG" id="COG1082">
    <property type="taxonomic scope" value="Bacteria"/>
</dbReference>
<evidence type="ECO:0008006" key="4">
    <source>
        <dbReference type="Google" id="ProtNLM"/>
    </source>
</evidence>
<dbReference type="Proteomes" id="UP000001036">
    <property type="component" value="Chromosome"/>
</dbReference>
<gene>
    <name evidence="2" type="ordered locus">CJA_3102</name>
</gene>
<dbReference type="RefSeq" id="WP_012488680.1">
    <property type="nucleotide sequence ID" value="NC_010995.1"/>
</dbReference>